<dbReference type="GO" id="GO:0015986">
    <property type="term" value="P:proton motive force-driven ATP synthesis"/>
    <property type="evidence" value="ECO:0007669"/>
    <property type="project" value="InterPro"/>
</dbReference>
<keyword evidence="8" id="KW-0812">Transmembrane</keyword>
<protein>
    <recommendedName>
        <fullName evidence="5">ATP synthase protein MI25</fullName>
    </recommendedName>
</protein>
<evidence type="ECO:0000256" key="12">
    <source>
        <dbReference type="ARBA" id="ARBA00023128"/>
    </source>
</evidence>
<dbReference type="RefSeq" id="YP_009277424.1">
    <property type="nucleotide sequence ID" value="NC_030900.1"/>
</dbReference>
<evidence type="ECO:0000256" key="11">
    <source>
        <dbReference type="ARBA" id="ARBA00023065"/>
    </source>
</evidence>
<reference evidence="16" key="1">
    <citation type="journal article" date="2016" name="New Phytol.">
        <title>Complete mitochondrial genomes from the ferns Ophioglossum californicum and Psilotum nudum are highly repetitive with the largest organellar introns.</title>
        <authorList>
            <person name="Guo W."/>
            <person name="Zhu A."/>
            <person name="Fan W."/>
            <person name="Mower J.P."/>
        </authorList>
    </citation>
    <scope>NUCLEOTIDE SEQUENCE</scope>
    <source>
        <strain evidence="16">V14</strain>
    </source>
</reference>
<evidence type="ECO:0000256" key="2">
    <source>
        <dbReference type="ARBA" id="ARBA00004304"/>
    </source>
</evidence>
<sequence length="183" mass="20003">MRNRITRELVPFAIPIFSVSSSKSISVHNEEILVAVCLVGFVPSSQKTLGDTIRATSEARAGGIQTDLQHTPGSQEALWSEFKEQHESPLLSLRSGTQMIGESCPNETAERSPLCERTVQAVPCQQIEIQLEALNAIREHSRRGFQGKIVSCSRKSVGDECRRQGTQGPKGNSDRQGGVGCQR</sequence>
<comment type="subcellular location">
    <subcellularLocation>
        <location evidence="2">Mitochondrion membrane</location>
        <topology evidence="2">Single-pass membrane protein</topology>
    </subcellularLocation>
</comment>
<evidence type="ECO:0000256" key="15">
    <source>
        <dbReference type="SAM" id="MobiDB-lite"/>
    </source>
</evidence>
<feature type="region of interest" description="Disordered" evidence="15">
    <location>
        <begin position="155"/>
        <end position="183"/>
    </location>
</feature>
<evidence type="ECO:0000256" key="7">
    <source>
        <dbReference type="ARBA" id="ARBA00022547"/>
    </source>
</evidence>
<dbReference type="GO" id="GO:0015078">
    <property type="term" value="F:proton transmembrane transporter activity"/>
    <property type="evidence" value="ECO:0007669"/>
    <property type="project" value="InterPro"/>
</dbReference>
<keyword evidence="11" id="KW-0406">Ion transport</keyword>
<geneLocation type="mitochondrion" evidence="16"/>
<keyword evidence="10" id="KW-1133">Transmembrane helix</keyword>
<evidence type="ECO:0000256" key="8">
    <source>
        <dbReference type="ARBA" id="ARBA00022692"/>
    </source>
</evidence>
<keyword evidence="13" id="KW-0472">Membrane</keyword>
<evidence type="ECO:0000256" key="9">
    <source>
        <dbReference type="ARBA" id="ARBA00022781"/>
    </source>
</evidence>
<keyword evidence="12 16" id="KW-0496">Mitochondrion</keyword>
<comment type="similarity">
    <text evidence="3">Belongs to the ATPase protein MI25 family.</text>
</comment>
<accession>A0A1B3TRF2</accession>
<evidence type="ECO:0000256" key="14">
    <source>
        <dbReference type="ARBA" id="ARBA00023310"/>
    </source>
</evidence>
<dbReference type="AlphaFoldDB" id="A0A1B3TRF2"/>
<dbReference type="Pfam" id="PF05405">
    <property type="entry name" value="Mt_ATP-synt_B"/>
    <property type="match status" value="1"/>
</dbReference>
<dbReference type="PANTHER" id="PTHR37774">
    <property type="entry name" value="ATP SYNTHASE PROTEIN MI25-RELATED"/>
    <property type="match status" value="1"/>
</dbReference>
<dbReference type="GO" id="GO:0045259">
    <property type="term" value="C:proton-transporting ATP synthase complex"/>
    <property type="evidence" value="ECO:0007669"/>
    <property type="project" value="UniProtKB-KW"/>
</dbReference>
<evidence type="ECO:0000313" key="16">
    <source>
        <dbReference type="EMBL" id="AOH05895.1"/>
    </source>
</evidence>
<keyword evidence="6" id="KW-0813">Transport</keyword>
<keyword evidence="7" id="KW-0138">CF(0)</keyword>
<evidence type="ECO:0000256" key="13">
    <source>
        <dbReference type="ARBA" id="ARBA00023136"/>
    </source>
</evidence>
<comment type="function">
    <text evidence="1">This is one of the chains of the nonenzymatic component (CF(0) subunit) of the mitochondrial ATPase complex.</text>
</comment>
<dbReference type="GO" id="GO:0031966">
    <property type="term" value="C:mitochondrial membrane"/>
    <property type="evidence" value="ECO:0007669"/>
    <property type="project" value="UniProtKB-SubCell"/>
</dbReference>
<gene>
    <name evidence="16" type="primary">atp4</name>
</gene>
<proteinExistence type="inferred from homology"/>
<evidence type="ECO:0000256" key="10">
    <source>
        <dbReference type="ARBA" id="ARBA00022989"/>
    </source>
</evidence>
<dbReference type="PANTHER" id="PTHR37774:SF4">
    <property type="entry name" value="ATP SYNTHASE PROTEIN MI25"/>
    <property type="match status" value="1"/>
</dbReference>
<keyword evidence="14" id="KW-0066">ATP synthesis</keyword>
<evidence type="ECO:0000256" key="1">
    <source>
        <dbReference type="ARBA" id="ARBA00003096"/>
    </source>
</evidence>
<dbReference type="EMBL" id="KX171637">
    <property type="protein sequence ID" value="AOH05895.1"/>
    <property type="molecule type" value="Genomic_DNA"/>
</dbReference>
<name>A0A1B3TRF2_9MONI</name>
<dbReference type="InterPro" id="IPR008688">
    <property type="entry name" value="ATP_synth_Bsub_B/MI25"/>
</dbReference>
<dbReference type="GeneID" id="28799219"/>
<dbReference type="InterPro" id="IPR044988">
    <property type="entry name" value="MI25_plants"/>
</dbReference>
<evidence type="ECO:0000256" key="6">
    <source>
        <dbReference type="ARBA" id="ARBA00022448"/>
    </source>
</evidence>
<keyword evidence="9" id="KW-0375">Hydrogen ion transport</keyword>
<organism evidence="16">
    <name type="scientific">Ophioglossum californicum</name>
    <dbReference type="NCBI Taxonomy" id="1267209"/>
    <lineage>
        <taxon>Eukaryota</taxon>
        <taxon>Viridiplantae</taxon>
        <taxon>Streptophyta</taxon>
        <taxon>Embryophyta</taxon>
        <taxon>Tracheophyta</taxon>
        <taxon>Polypodiopsida</taxon>
        <taxon>Ophioglossidae</taxon>
        <taxon>Ophioglossales</taxon>
        <taxon>Ophioglossaceae</taxon>
        <taxon>Ophioglossoideae</taxon>
        <taxon>Ophioglossum</taxon>
    </lineage>
</organism>
<comment type="subunit">
    <text evidence="4">F-type ATPases have 2 components, CF(1) - the catalytic core - and CF(0) - the membrane proton channel. CF(1) has five subunits: alpha(3), beta(3), gamma(1), delta(1), epsilon(1). CF(0) has three main subunits: a, b and c.</text>
</comment>
<evidence type="ECO:0000256" key="3">
    <source>
        <dbReference type="ARBA" id="ARBA00009281"/>
    </source>
</evidence>
<evidence type="ECO:0000256" key="4">
    <source>
        <dbReference type="ARBA" id="ARBA00011648"/>
    </source>
</evidence>
<evidence type="ECO:0000256" key="5">
    <source>
        <dbReference type="ARBA" id="ARBA00017388"/>
    </source>
</evidence>